<accession>A0A2N1M6H9</accession>
<evidence type="ECO:0000256" key="1">
    <source>
        <dbReference type="SAM" id="MobiDB-lite"/>
    </source>
</evidence>
<feature type="compositionally biased region" description="Pro residues" evidence="1">
    <location>
        <begin position="13"/>
        <end position="25"/>
    </location>
</feature>
<dbReference type="Proteomes" id="UP000233469">
    <property type="component" value="Unassembled WGS sequence"/>
</dbReference>
<reference evidence="2 3" key="2">
    <citation type="submission" date="2017-10" db="EMBL/GenBank/DDBJ databases">
        <title>Extensive intraspecific genome diversity in a model arbuscular mycorrhizal fungus.</title>
        <authorList>
            <person name="Chen E.C.H."/>
            <person name="Morin E."/>
            <person name="Baudet D."/>
            <person name="Noel J."/>
            <person name="Ndikumana S."/>
            <person name="Charron P."/>
            <person name="St-Onge C."/>
            <person name="Giorgi J."/>
            <person name="Grigoriev I.V."/>
            <person name="Roux C."/>
            <person name="Martin F.M."/>
            <person name="Corradi N."/>
        </authorList>
    </citation>
    <scope>NUCLEOTIDE SEQUENCE [LARGE SCALE GENOMIC DNA]</scope>
    <source>
        <strain evidence="2 3">C2</strain>
    </source>
</reference>
<dbReference type="VEuPathDB" id="FungiDB:RhiirA1_485669"/>
<evidence type="ECO:0000313" key="2">
    <source>
        <dbReference type="EMBL" id="PKK57243.1"/>
    </source>
</evidence>
<evidence type="ECO:0008006" key="4">
    <source>
        <dbReference type="Google" id="ProtNLM"/>
    </source>
</evidence>
<evidence type="ECO:0000313" key="3">
    <source>
        <dbReference type="Proteomes" id="UP000233469"/>
    </source>
</evidence>
<reference evidence="2 3" key="1">
    <citation type="submission" date="2016-04" db="EMBL/GenBank/DDBJ databases">
        <title>Genome analyses suggest a sexual origin of heterokaryosis in a supposedly ancient asexual fungus.</title>
        <authorList>
            <person name="Ropars J."/>
            <person name="Sedzielewska K."/>
            <person name="Noel J."/>
            <person name="Charron P."/>
            <person name="Farinelli L."/>
            <person name="Marton T."/>
            <person name="Kruger M."/>
            <person name="Pelin A."/>
            <person name="Brachmann A."/>
            <person name="Corradi N."/>
        </authorList>
    </citation>
    <scope>NUCLEOTIDE SEQUENCE [LARGE SCALE GENOMIC DNA]</scope>
    <source>
        <strain evidence="2 3">C2</strain>
    </source>
</reference>
<sequence length="334" mass="36015">MTTPKAPSIINPDIPPPPLPGPTIPPGNCSLSPDNSSGASTKRSHTVYEDAISSSGHTASAGLPVNKVAVITQPPVTNTHSLDSSIHAHPIPTSTTVASQNNKCKSVAFAMAYLRDMPDAFKDKFTTNCSMCDEVDCSLSCYPSYGACARCDGSDDNKKILVFFNNQDDFTDCINSSRADLFDLAFTHYSPADAKLNAITQFNDIWTIICLEADLLEIVTQVNAKALNVPLSVNSYKPKPYVYLNFFSFDTLEAAKELSVAFRGKGLTWHLSNEAHTLCHVCGCPGCSPSPNKSTPTSPSNNSAYTLPQHIIDDLKAQIKKIANTLSTLDETVF</sequence>
<dbReference type="VEuPathDB" id="FungiDB:FUN_024251"/>
<name>A0A2N1M6H9_9GLOM</name>
<feature type="region of interest" description="Disordered" evidence="1">
    <location>
        <begin position="1"/>
        <end position="45"/>
    </location>
</feature>
<feature type="compositionally biased region" description="Polar residues" evidence="1">
    <location>
        <begin position="29"/>
        <end position="41"/>
    </location>
</feature>
<organism evidence="2 3">
    <name type="scientific">Rhizophagus irregularis</name>
    <dbReference type="NCBI Taxonomy" id="588596"/>
    <lineage>
        <taxon>Eukaryota</taxon>
        <taxon>Fungi</taxon>
        <taxon>Fungi incertae sedis</taxon>
        <taxon>Mucoromycota</taxon>
        <taxon>Glomeromycotina</taxon>
        <taxon>Glomeromycetes</taxon>
        <taxon>Glomerales</taxon>
        <taxon>Glomeraceae</taxon>
        <taxon>Rhizophagus</taxon>
    </lineage>
</organism>
<proteinExistence type="predicted"/>
<protein>
    <recommendedName>
        <fullName evidence="4">RRM domain-containing protein</fullName>
    </recommendedName>
</protein>
<dbReference type="EMBL" id="LLXL01004595">
    <property type="protein sequence ID" value="PKK57243.1"/>
    <property type="molecule type" value="Genomic_DNA"/>
</dbReference>
<gene>
    <name evidence="2" type="ORF">RhiirC2_798406</name>
</gene>
<dbReference type="AlphaFoldDB" id="A0A2N1M6H9"/>
<comment type="caution">
    <text evidence="2">The sequence shown here is derived from an EMBL/GenBank/DDBJ whole genome shotgun (WGS) entry which is preliminary data.</text>
</comment>